<organism evidence="1 2">
    <name type="scientific">Pristionchus entomophagus</name>
    <dbReference type="NCBI Taxonomy" id="358040"/>
    <lineage>
        <taxon>Eukaryota</taxon>
        <taxon>Metazoa</taxon>
        <taxon>Ecdysozoa</taxon>
        <taxon>Nematoda</taxon>
        <taxon>Chromadorea</taxon>
        <taxon>Rhabditida</taxon>
        <taxon>Rhabditina</taxon>
        <taxon>Diplogasteromorpha</taxon>
        <taxon>Diplogasteroidea</taxon>
        <taxon>Neodiplogasteridae</taxon>
        <taxon>Pristionchus</taxon>
    </lineage>
</organism>
<dbReference type="EMBL" id="BTSX01000002">
    <property type="protein sequence ID" value="GMS82991.1"/>
    <property type="molecule type" value="Genomic_DNA"/>
</dbReference>
<sequence>YLTRAIFTGIQDGNFTNHHFRGIAMGNPGMDIWLHTRKLSALMQMFAMGMLPQRVGPALFRHWVELGDGDLHLPTIGELKNKTIYNLNVMCEDTGNEELEPKIWHIERPRRESECTAFEAANGYCNREDV</sequence>
<protein>
    <submittedName>
        <fullName evidence="1">Uncharacterized protein</fullName>
    </submittedName>
</protein>
<dbReference type="Proteomes" id="UP001432027">
    <property type="component" value="Unassembled WGS sequence"/>
</dbReference>
<accession>A0AAV5SHZ8</accession>
<evidence type="ECO:0000313" key="2">
    <source>
        <dbReference type="Proteomes" id="UP001432027"/>
    </source>
</evidence>
<feature type="non-terminal residue" evidence="1">
    <location>
        <position position="1"/>
    </location>
</feature>
<keyword evidence="2" id="KW-1185">Reference proteome</keyword>
<reference evidence="1" key="1">
    <citation type="submission" date="2023-10" db="EMBL/GenBank/DDBJ databases">
        <title>Genome assembly of Pristionchus species.</title>
        <authorList>
            <person name="Yoshida K."/>
            <person name="Sommer R.J."/>
        </authorList>
    </citation>
    <scope>NUCLEOTIDE SEQUENCE</scope>
    <source>
        <strain evidence="1">RS0144</strain>
    </source>
</reference>
<dbReference type="AlphaFoldDB" id="A0AAV5SHZ8"/>
<name>A0AAV5SHZ8_9BILA</name>
<proteinExistence type="predicted"/>
<evidence type="ECO:0000313" key="1">
    <source>
        <dbReference type="EMBL" id="GMS82991.1"/>
    </source>
</evidence>
<gene>
    <name evidence="1" type="ORF">PENTCL1PPCAC_5166</name>
</gene>
<comment type="caution">
    <text evidence="1">The sequence shown here is derived from an EMBL/GenBank/DDBJ whole genome shotgun (WGS) entry which is preliminary data.</text>
</comment>